<dbReference type="Pfam" id="PF00188">
    <property type="entry name" value="CAP"/>
    <property type="match status" value="3"/>
</dbReference>
<dbReference type="PRINTS" id="PR00838">
    <property type="entry name" value="V5ALLERGEN"/>
</dbReference>
<dbReference type="PROSITE" id="PS01009">
    <property type="entry name" value="CRISP_1"/>
    <property type="match status" value="3"/>
</dbReference>
<dbReference type="eggNOG" id="KOG3017">
    <property type="taxonomic scope" value="Eukaryota"/>
</dbReference>
<feature type="domain" description="SCP" evidence="5">
    <location>
        <begin position="197"/>
        <end position="330"/>
    </location>
</feature>
<proteinExistence type="predicted"/>
<dbReference type="InterPro" id="IPR001283">
    <property type="entry name" value="CRISP-related"/>
</dbReference>
<keyword evidence="4" id="KW-0732">Signal</keyword>
<dbReference type="PANTHER" id="PTHR10334">
    <property type="entry name" value="CYSTEINE-RICH SECRETORY PROTEIN-RELATED"/>
    <property type="match status" value="1"/>
</dbReference>
<dbReference type="InterPro" id="IPR014044">
    <property type="entry name" value="CAP_dom"/>
</dbReference>
<dbReference type="SMART" id="SM00198">
    <property type="entry name" value="SCP"/>
    <property type="match status" value="3"/>
</dbReference>
<dbReference type="OMA" id="PMAQKAF"/>
<dbReference type="STRING" id="4537.A0A0E0LGN5"/>
<dbReference type="FunFam" id="3.40.33.10:FF:000004">
    <property type="entry name" value="CAP, cysteine-rich secretory protein, antigen 5"/>
    <property type="match status" value="3"/>
</dbReference>
<evidence type="ECO:0000256" key="3">
    <source>
        <dbReference type="SAM" id="Phobius"/>
    </source>
</evidence>
<dbReference type="HOGENOM" id="CLU_583150_0_0_1"/>
<dbReference type="AlphaFoldDB" id="A0A0E0LGN5"/>
<feature type="chain" id="PRO_5002366269" description="SCP domain-containing protein" evidence="4">
    <location>
        <begin position="28"/>
        <end position="486"/>
    </location>
</feature>
<keyword evidence="7" id="KW-1185">Reference proteome</keyword>
<organism evidence="6">
    <name type="scientific">Oryza punctata</name>
    <name type="common">Red rice</name>
    <dbReference type="NCBI Taxonomy" id="4537"/>
    <lineage>
        <taxon>Eukaryota</taxon>
        <taxon>Viridiplantae</taxon>
        <taxon>Streptophyta</taxon>
        <taxon>Embryophyta</taxon>
        <taxon>Tracheophyta</taxon>
        <taxon>Spermatophyta</taxon>
        <taxon>Magnoliopsida</taxon>
        <taxon>Liliopsida</taxon>
        <taxon>Poales</taxon>
        <taxon>Poaceae</taxon>
        <taxon>BOP clade</taxon>
        <taxon>Oryzoideae</taxon>
        <taxon>Oryzeae</taxon>
        <taxon>Oryzinae</taxon>
        <taxon>Oryza</taxon>
    </lineage>
</organism>
<evidence type="ECO:0000256" key="1">
    <source>
        <dbReference type="ARBA" id="ARBA00003143"/>
    </source>
</evidence>
<keyword evidence="3" id="KW-1133">Transmembrane helix</keyword>
<evidence type="ECO:0000259" key="5">
    <source>
        <dbReference type="SMART" id="SM00198"/>
    </source>
</evidence>
<dbReference type="InterPro" id="IPR002413">
    <property type="entry name" value="V5_allergen-like"/>
</dbReference>
<name>A0A0E0LGN5_ORYPU</name>
<reference evidence="6" key="2">
    <citation type="submission" date="2018-05" db="EMBL/GenBank/DDBJ databases">
        <title>OpunRS2 (Oryza punctata Reference Sequence Version 2).</title>
        <authorList>
            <person name="Zhang J."/>
            <person name="Kudrna D."/>
            <person name="Lee S."/>
            <person name="Talag J."/>
            <person name="Welchert J."/>
            <person name="Wing R.A."/>
        </authorList>
    </citation>
    <scope>NUCLEOTIDE SEQUENCE [LARGE SCALE GENOMIC DNA]</scope>
</reference>
<dbReference type="GO" id="GO:0005576">
    <property type="term" value="C:extracellular region"/>
    <property type="evidence" value="ECO:0007669"/>
    <property type="project" value="InterPro"/>
</dbReference>
<accession>A0A0E0LGN5</accession>
<feature type="domain" description="SCP" evidence="5">
    <location>
        <begin position="29"/>
        <end position="166"/>
    </location>
</feature>
<protein>
    <recommendedName>
        <fullName evidence="5">SCP domain-containing protein</fullName>
    </recommendedName>
</protein>
<dbReference type="PRINTS" id="PR00837">
    <property type="entry name" value="V5TPXLIKE"/>
</dbReference>
<dbReference type="SUPFAM" id="SSF55797">
    <property type="entry name" value="PR-1-like"/>
    <property type="match status" value="3"/>
</dbReference>
<dbReference type="Gramene" id="OPUNC07G01790.1">
    <property type="protein sequence ID" value="OPUNC07G01790.1"/>
    <property type="gene ID" value="OPUNC07G01790"/>
</dbReference>
<dbReference type="InterPro" id="IPR018244">
    <property type="entry name" value="Allrgn_V5/Tpx1_CS"/>
</dbReference>
<evidence type="ECO:0000256" key="4">
    <source>
        <dbReference type="SAM" id="SignalP"/>
    </source>
</evidence>
<dbReference type="CDD" id="cd05381">
    <property type="entry name" value="CAP_PR-1"/>
    <property type="match status" value="2"/>
</dbReference>
<keyword evidence="2" id="KW-0568">Pathogenesis-related protein</keyword>
<reference evidence="6" key="1">
    <citation type="submission" date="2015-04" db="UniProtKB">
        <authorList>
            <consortium name="EnsemblPlants"/>
        </authorList>
    </citation>
    <scope>IDENTIFICATION</scope>
</reference>
<keyword evidence="3" id="KW-0812">Transmembrane</keyword>
<evidence type="ECO:0000313" key="7">
    <source>
        <dbReference type="Proteomes" id="UP000026962"/>
    </source>
</evidence>
<feature type="domain" description="SCP" evidence="5">
    <location>
        <begin position="343"/>
        <end position="482"/>
    </location>
</feature>
<keyword evidence="2" id="KW-0611">Plant defense</keyword>
<sequence>MEKGASFAVVMAAMAMVLAMTATTSTAQSTTADIVNIHNAARSAVGVPPLSWDDNLAAYAQSYANQRAGDCRLEHSDRNNYQYGENLSWSPSVQTWTAASSVNQWVEEKSSYDYASNSCIGGAMCGHYTQVVWRDTTAVGCAAVACNGNRGVFFICSYYPAGNVQNQRPMAQKAFAALVLLVAAATLAIASTAAAQSSPQDFLDAHNAARRGEGVGLPDVVWNTTLQAFAENYVAVLAATCRLDHSNSVQLGYGENLYMGGAGSASTAADAVGNWMEEKASYVYSSNTCTKGRLIDCGHYTQIVWRSTTSIGCARAVCSNGGAFALVLLAATLAMASTAAAQNSPQDFLDAHNAARRGEGVGLPDVVWNTTLEAFAQSVVAASAGTCNLRHSSNSGYGENLYWGPAGKAWTAADAVSNWMEEKAFYVYSSNTCTKGSDLIECGHYTQIVWRSTTSIGCARAVCNNGDVIISCNYFPPGNLPNERPY</sequence>
<dbReference type="Gene3D" id="3.40.33.10">
    <property type="entry name" value="CAP"/>
    <property type="match status" value="3"/>
</dbReference>
<dbReference type="Proteomes" id="UP000026962">
    <property type="component" value="Chromosome 7"/>
</dbReference>
<dbReference type="InterPro" id="IPR035940">
    <property type="entry name" value="CAP_sf"/>
</dbReference>
<keyword evidence="3" id="KW-0472">Membrane</keyword>
<dbReference type="EnsemblPlants" id="OPUNC07G01790.1">
    <property type="protein sequence ID" value="OPUNC07G01790.1"/>
    <property type="gene ID" value="OPUNC07G01790"/>
</dbReference>
<dbReference type="PROSITE" id="PS01010">
    <property type="entry name" value="CRISP_2"/>
    <property type="match status" value="2"/>
</dbReference>
<comment type="function">
    <text evidence="1">Probably involved in the defense reaction of plants against pathogens.</text>
</comment>
<evidence type="ECO:0000313" key="6">
    <source>
        <dbReference type="EnsemblPlants" id="OPUNC07G01790.1"/>
    </source>
</evidence>
<evidence type="ECO:0000256" key="2">
    <source>
        <dbReference type="ARBA" id="ARBA00023265"/>
    </source>
</evidence>
<feature type="transmembrane region" description="Helical" evidence="3">
    <location>
        <begin position="174"/>
        <end position="195"/>
    </location>
</feature>
<feature type="signal peptide" evidence="4">
    <location>
        <begin position="1"/>
        <end position="27"/>
    </location>
</feature>